<feature type="region of interest" description="Disordered" evidence="1">
    <location>
        <begin position="57"/>
        <end position="113"/>
    </location>
</feature>
<dbReference type="Proteomes" id="UP000053144">
    <property type="component" value="Chromosome 2"/>
</dbReference>
<accession>A0A0L9TXZ9</accession>
<feature type="compositionally biased region" description="Polar residues" evidence="1">
    <location>
        <begin position="1"/>
        <end position="12"/>
    </location>
</feature>
<dbReference type="EMBL" id="CM003372">
    <property type="protein sequence ID" value="KOM35425.1"/>
    <property type="molecule type" value="Genomic_DNA"/>
</dbReference>
<evidence type="ECO:0000256" key="1">
    <source>
        <dbReference type="SAM" id="MobiDB-lite"/>
    </source>
</evidence>
<feature type="region of interest" description="Disordered" evidence="1">
    <location>
        <begin position="1"/>
        <end position="25"/>
    </location>
</feature>
<evidence type="ECO:0000313" key="3">
    <source>
        <dbReference type="Proteomes" id="UP000053144"/>
    </source>
</evidence>
<protein>
    <submittedName>
        <fullName evidence="2">Uncharacterized protein</fullName>
    </submittedName>
</protein>
<organism evidence="2 3">
    <name type="scientific">Phaseolus angularis</name>
    <name type="common">Azuki bean</name>
    <name type="synonym">Vigna angularis</name>
    <dbReference type="NCBI Taxonomy" id="3914"/>
    <lineage>
        <taxon>Eukaryota</taxon>
        <taxon>Viridiplantae</taxon>
        <taxon>Streptophyta</taxon>
        <taxon>Embryophyta</taxon>
        <taxon>Tracheophyta</taxon>
        <taxon>Spermatophyta</taxon>
        <taxon>Magnoliopsida</taxon>
        <taxon>eudicotyledons</taxon>
        <taxon>Gunneridae</taxon>
        <taxon>Pentapetalae</taxon>
        <taxon>rosids</taxon>
        <taxon>fabids</taxon>
        <taxon>Fabales</taxon>
        <taxon>Fabaceae</taxon>
        <taxon>Papilionoideae</taxon>
        <taxon>50 kb inversion clade</taxon>
        <taxon>NPAAA clade</taxon>
        <taxon>indigoferoid/millettioid clade</taxon>
        <taxon>Phaseoleae</taxon>
        <taxon>Vigna</taxon>
    </lineage>
</organism>
<proteinExistence type="predicted"/>
<dbReference type="Gramene" id="KOM35425">
    <property type="protein sequence ID" value="KOM35425"/>
    <property type="gene ID" value="LR48_Vigan02g157500"/>
</dbReference>
<gene>
    <name evidence="2" type="ORF">LR48_Vigan02g157500</name>
</gene>
<name>A0A0L9TXZ9_PHAAN</name>
<reference evidence="3" key="1">
    <citation type="journal article" date="2015" name="Proc. Natl. Acad. Sci. U.S.A.">
        <title>Genome sequencing of adzuki bean (Vigna angularis) provides insight into high starch and low fat accumulation and domestication.</title>
        <authorList>
            <person name="Yang K."/>
            <person name="Tian Z."/>
            <person name="Chen C."/>
            <person name="Luo L."/>
            <person name="Zhao B."/>
            <person name="Wang Z."/>
            <person name="Yu L."/>
            <person name="Li Y."/>
            <person name="Sun Y."/>
            <person name="Li W."/>
            <person name="Chen Y."/>
            <person name="Li Y."/>
            <person name="Zhang Y."/>
            <person name="Ai D."/>
            <person name="Zhao J."/>
            <person name="Shang C."/>
            <person name="Ma Y."/>
            <person name="Wu B."/>
            <person name="Wang M."/>
            <person name="Gao L."/>
            <person name="Sun D."/>
            <person name="Zhang P."/>
            <person name="Guo F."/>
            <person name="Wang W."/>
            <person name="Li Y."/>
            <person name="Wang J."/>
            <person name="Varshney R.K."/>
            <person name="Wang J."/>
            <person name="Ling H.Q."/>
            <person name="Wan P."/>
        </authorList>
    </citation>
    <scope>NUCLEOTIDE SEQUENCE</scope>
    <source>
        <strain evidence="3">cv. Jingnong 6</strain>
    </source>
</reference>
<dbReference type="AlphaFoldDB" id="A0A0L9TXZ9"/>
<evidence type="ECO:0000313" key="2">
    <source>
        <dbReference type="EMBL" id="KOM35425.1"/>
    </source>
</evidence>
<sequence>MPLSRKSLSTRAHPNDVGPDDCTPSWRLTRQRKLRHLSDHDIGFSFFHSTDSFSALPEPRYHSASEHRSLSSLPQPLPLPEASLTRRAKSVSSGSIHPPLPASVEHPNFSSSK</sequence>
<feature type="compositionally biased region" description="Basic and acidic residues" evidence="1">
    <location>
        <begin position="59"/>
        <end position="69"/>
    </location>
</feature>